<dbReference type="Pfam" id="PF00443">
    <property type="entry name" value="UCH"/>
    <property type="match status" value="1"/>
</dbReference>
<name>A0A9P6AHY8_9AGAM</name>
<dbReference type="GO" id="GO:0004843">
    <property type="term" value="F:cysteine-type deubiquitinase activity"/>
    <property type="evidence" value="ECO:0007669"/>
    <property type="project" value="UniProtKB-EC"/>
</dbReference>
<dbReference type="EC" id="3.4.19.12" evidence="3"/>
<dbReference type="PANTHER" id="PTHR24006:SF758">
    <property type="entry name" value="UBIQUITIN CARBOXYL-TERMINAL HYDROLASE 36"/>
    <property type="match status" value="1"/>
</dbReference>
<dbReference type="SUPFAM" id="SSF54001">
    <property type="entry name" value="Cysteine proteinases"/>
    <property type="match status" value="1"/>
</dbReference>
<dbReference type="AlphaFoldDB" id="A0A9P6AHY8"/>
<dbReference type="InterPro" id="IPR050164">
    <property type="entry name" value="Peptidase_C19"/>
</dbReference>
<evidence type="ECO:0000256" key="3">
    <source>
        <dbReference type="ARBA" id="ARBA00012759"/>
    </source>
</evidence>
<protein>
    <recommendedName>
        <fullName evidence="3">ubiquitinyl hydrolase 1</fullName>
        <ecNumber evidence="3">3.4.19.12</ecNumber>
    </recommendedName>
</protein>
<dbReference type="PROSITE" id="PS50235">
    <property type="entry name" value="USP_3"/>
    <property type="match status" value="1"/>
</dbReference>
<dbReference type="Proteomes" id="UP000886523">
    <property type="component" value="Unassembled WGS sequence"/>
</dbReference>
<dbReference type="GO" id="GO:0006508">
    <property type="term" value="P:proteolysis"/>
    <property type="evidence" value="ECO:0007669"/>
    <property type="project" value="UniProtKB-KW"/>
</dbReference>
<dbReference type="InterPro" id="IPR038765">
    <property type="entry name" value="Papain-like_cys_pep_sf"/>
</dbReference>
<gene>
    <name evidence="9" type="ORF">BS47DRAFT_461759</name>
</gene>
<sequence length="178" mass="19779">MPALCSNKGFCMMCRFRTVAIQAIGTSGEGTNVGSSRSFNPSSITSNLKNIAKSLRLGRQEDAHEFLRYSIDAFQRAALYGTDPKLPHSVKETTWVHKLFGGRLRSRVTCNVCKHPSDTFDSILDLSIDVRDRSSVRDALRLLLPSTCCPDQTSINAKNARNTSSLLSNLRSTMHHKF</sequence>
<evidence type="ECO:0000256" key="2">
    <source>
        <dbReference type="ARBA" id="ARBA00009085"/>
    </source>
</evidence>
<evidence type="ECO:0000313" key="10">
    <source>
        <dbReference type="Proteomes" id="UP000886523"/>
    </source>
</evidence>
<dbReference type="OrthoDB" id="420187at2759"/>
<evidence type="ECO:0000256" key="6">
    <source>
        <dbReference type="ARBA" id="ARBA00022801"/>
    </source>
</evidence>
<keyword evidence="7" id="KW-0788">Thiol protease</keyword>
<reference evidence="9" key="1">
    <citation type="journal article" date="2020" name="Nat. Commun.">
        <title>Large-scale genome sequencing of mycorrhizal fungi provides insights into the early evolution of symbiotic traits.</title>
        <authorList>
            <person name="Miyauchi S."/>
            <person name="Kiss E."/>
            <person name="Kuo A."/>
            <person name="Drula E."/>
            <person name="Kohler A."/>
            <person name="Sanchez-Garcia M."/>
            <person name="Morin E."/>
            <person name="Andreopoulos B."/>
            <person name="Barry K.W."/>
            <person name="Bonito G."/>
            <person name="Buee M."/>
            <person name="Carver A."/>
            <person name="Chen C."/>
            <person name="Cichocki N."/>
            <person name="Clum A."/>
            <person name="Culley D."/>
            <person name="Crous P.W."/>
            <person name="Fauchery L."/>
            <person name="Girlanda M."/>
            <person name="Hayes R.D."/>
            <person name="Keri Z."/>
            <person name="LaButti K."/>
            <person name="Lipzen A."/>
            <person name="Lombard V."/>
            <person name="Magnuson J."/>
            <person name="Maillard F."/>
            <person name="Murat C."/>
            <person name="Nolan M."/>
            <person name="Ohm R.A."/>
            <person name="Pangilinan J."/>
            <person name="Pereira M.F."/>
            <person name="Perotto S."/>
            <person name="Peter M."/>
            <person name="Pfister S."/>
            <person name="Riley R."/>
            <person name="Sitrit Y."/>
            <person name="Stielow J.B."/>
            <person name="Szollosi G."/>
            <person name="Zifcakova L."/>
            <person name="Stursova M."/>
            <person name="Spatafora J.W."/>
            <person name="Tedersoo L."/>
            <person name="Vaario L.M."/>
            <person name="Yamada A."/>
            <person name="Yan M."/>
            <person name="Wang P."/>
            <person name="Xu J."/>
            <person name="Bruns T."/>
            <person name="Baldrian P."/>
            <person name="Vilgalys R."/>
            <person name="Dunand C."/>
            <person name="Henrissat B."/>
            <person name="Grigoriev I.V."/>
            <person name="Hibbett D."/>
            <person name="Nagy L.G."/>
            <person name="Martin F.M."/>
        </authorList>
    </citation>
    <scope>NUCLEOTIDE SEQUENCE</scope>
    <source>
        <strain evidence="9">UP504</strain>
    </source>
</reference>
<comment type="catalytic activity">
    <reaction evidence="1">
        <text>Thiol-dependent hydrolysis of ester, thioester, amide, peptide and isopeptide bonds formed by the C-terminal Gly of ubiquitin (a 76-residue protein attached to proteins as an intracellular targeting signal).</text>
        <dbReference type="EC" id="3.4.19.12"/>
    </reaction>
</comment>
<evidence type="ECO:0000259" key="8">
    <source>
        <dbReference type="PROSITE" id="PS50235"/>
    </source>
</evidence>
<keyword evidence="5" id="KW-0833">Ubl conjugation pathway</keyword>
<evidence type="ECO:0000256" key="5">
    <source>
        <dbReference type="ARBA" id="ARBA00022786"/>
    </source>
</evidence>
<dbReference type="GO" id="GO:0016579">
    <property type="term" value="P:protein deubiquitination"/>
    <property type="evidence" value="ECO:0007669"/>
    <property type="project" value="InterPro"/>
</dbReference>
<dbReference type="InterPro" id="IPR001394">
    <property type="entry name" value="Peptidase_C19_UCH"/>
</dbReference>
<keyword evidence="4" id="KW-0645">Protease</keyword>
<evidence type="ECO:0000256" key="7">
    <source>
        <dbReference type="ARBA" id="ARBA00022807"/>
    </source>
</evidence>
<dbReference type="Gene3D" id="3.90.70.10">
    <property type="entry name" value="Cysteine proteinases"/>
    <property type="match status" value="1"/>
</dbReference>
<proteinExistence type="inferred from homology"/>
<organism evidence="9 10">
    <name type="scientific">Hydnum rufescens UP504</name>
    <dbReference type="NCBI Taxonomy" id="1448309"/>
    <lineage>
        <taxon>Eukaryota</taxon>
        <taxon>Fungi</taxon>
        <taxon>Dikarya</taxon>
        <taxon>Basidiomycota</taxon>
        <taxon>Agaricomycotina</taxon>
        <taxon>Agaricomycetes</taxon>
        <taxon>Cantharellales</taxon>
        <taxon>Hydnaceae</taxon>
        <taxon>Hydnum</taxon>
    </lineage>
</organism>
<keyword evidence="10" id="KW-1185">Reference proteome</keyword>
<evidence type="ECO:0000313" key="9">
    <source>
        <dbReference type="EMBL" id="KAF9506118.1"/>
    </source>
</evidence>
<dbReference type="EMBL" id="MU129123">
    <property type="protein sequence ID" value="KAF9506118.1"/>
    <property type="molecule type" value="Genomic_DNA"/>
</dbReference>
<feature type="domain" description="USP" evidence="8">
    <location>
        <begin position="1"/>
        <end position="178"/>
    </location>
</feature>
<keyword evidence="6" id="KW-0378">Hydrolase</keyword>
<comment type="similarity">
    <text evidence="2">Belongs to the peptidase C19 family.</text>
</comment>
<accession>A0A9P6AHY8</accession>
<evidence type="ECO:0000256" key="4">
    <source>
        <dbReference type="ARBA" id="ARBA00022670"/>
    </source>
</evidence>
<dbReference type="PANTHER" id="PTHR24006">
    <property type="entry name" value="UBIQUITIN CARBOXYL-TERMINAL HYDROLASE"/>
    <property type="match status" value="1"/>
</dbReference>
<comment type="caution">
    <text evidence="9">The sequence shown here is derived from an EMBL/GenBank/DDBJ whole genome shotgun (WGS) entry which is preliminary data.</text>
</comment>
<dbReference type="GO" id="GO:0005829">
    <property type="term" value="C:cytosol"/>
    <property type="evidence" value="ECO:0007669"/>
    <property type="project" value="TreeGrafter"/>
</dbReference>
<evidence type="ECO:0000256" key="1">
    <source>
        <dbReference type="ARBA" id="ARBA00000707"/>
    </source>
</evidence>
<dbReference type="GO" id="GO:0005634">
    <property type="term" value="C:nucleus"/>
    <property type="evidence" value="ECO:0007669"/>
    <property type="project" value="TreeGrafter"/>
</dbReference>
<dbReference type="InterPro" id="IPR028889">
    <property type="entry name" value="USP"/>
</dbReference>